<dbReference type="GO" id="GO:0004518">
    <property type="term" value="F:nuclease activity"/>
    <property type="evidence" value="ECO:0007669"/>
    <property type="project" value="UniProtKB-KW"/>
</dbReference>
<dbReference type="GO" id="GO:0016787">
    <property type="term" value="F:hydrolase activity"/>
    <property type="evidence" value="ECO:0007669"/>
    <property type="project" value="UniProtKB-KW"/>
</dbReference>
<dbReference type="EMBL" id="BARS01030971">
    <property type="protein sequence ID" value="GAG27239.1"/>
    <property type="molecule type" value="Genomic_DNA"/>
</dbReference>
<dbReference type="SUPFAM" id="SSF88723">
    <property type="entry name" value="PIN domain-like"/>
    <property type="match status" value="1"/>
</dbReference>
<comment type="similarity">
    <text evidence="6">Belongs to the PINc/VapC protein family.</text>
</comment>
<keyword evidence="3" id="KW-0479">Metal-binding</keyword>
<dbReference type="GO" id="GO:0046872">
    <property type="term" value="F:metal ion binding"/>
    <property type="evidence" value="ECO:0007669"/>
    <property type="project" value="UniProtKB-KW"/>
</dbReference>
<dbReference type="InterPro" id="IPR002716">
    <property type="entry name" value="PIN_dom"/>
</dbReference>
<organism evidence="8">
    <name type="scientific">marine sediment metagenome</name>
    <dbReference type="NCBI Taxonomy" id="412755"/>
    <lineage>
        <taxon>unclassified sequences</taxon>
        <taxon>metagenomes</taxon>
        <taxon>ecological metagenomes</taxon>
    </lineage>
</organism>
<comment type="caution">
    <text evidence="8">The sequence shown here is derived from an EMBL/GenBank/DDBJ whole genome shotgun (WGS) entry which is preliminary data.</text>
</comment>
<accession>X0W8F2</accession>
<sequence>MKSRNWAIVENFISAFEIVAFNEVSCKIYARIRASLEKSGAPIGPMDLLIASISLTHNFTLVTNNVKEFRRIKGLKLENWT</sequence>
<reference evidence="8" key="1">
    <citation type="journal article" date="2014" name="Front. Microbiol.">
        <title>High frequency of phylogenetically diverse reductive dehalogenase-homologous genes in deep subseafloor sedimentary metagenomes.</title>
        <authorList>
            <person name="Kawai M."/>
            <person name="Futagami T."/>
            <person name="Toyoda A."/>
            <person name="Takaki Y."/>
            <person name="Nishi S."/>
            <person name="Hori S."/>
            <person name="Arai W."/>
            <person name="Tsubouchi T."/>
            <person name="Morono Y."/>
            <person name="Uchiyama I."/>
            <person name="Ito T."/>
            <person name="Fujiyama A."/>
            <person name="Inagaki F."/>
            <person name="Takami H."/>
        </authorList>
    </citation>
    <scope>NUCLEOTIDE SEQUENCE</scope>
    <source>
        <strain evidence="8">Expedition CK06-06</strain>
    </source>
</reference>
<feature type="domain" description="PIN" evidence="7">
    <location>
        <begin position="6"/>
        <end position="74"/>
    </location>
</feature>
<dbReference type="PANTHER" id="PTHR33653">
    <property type="entry name" value="RIBONUCLEASE VAPC2"/>
    <property type="match status" value="1"/>
</dbReference>
<evidence type="ECO:0000256" key="2">
    <source>
        <dbReference type="ARBA" id="ARBA00022722"/>
    </source>
</evidence>
<evidence type="ECO:0000256" key="5">
    <source>
        <dbReference type="ARBA" id="ARBA00022842"/>
    </source>
</evidence>
<proteinExistence type="inferred from homology"/>
<dbReference type="InterPro" id="IPR050556">
    <property type="entry name" value="Type_II_TA_system_RNase"/>
</dbReference>
<evidence type="ECO:0000313" key="8">
    <source>
        <dbReference type="EMBL" id="GAG27239.1"/>
    </source>
</evidence>
<dbReference type="AlphaFoldDB" id="X0W8F2"/>
<evidence type="ECO:0000256" key="1">
    <source>
        <dbReference type="ARBA" id="ARBA00001946"/>
    </source>
</evidence>
<keyword evidence="5" id="KW-0460">Magnesium</keyword>
<keyword evidence="2" id="KW-0540">Nuclease</keyword>
<keyword evidence="4" id="KW-0378">Hydrolase</keyword>
<gene>
    <name evidence="8" type="ORF">S01H1_48238</name>
</gene>
<protein>
    <recommendedName>
        <fullName evidence="7">PIN domain-containing protein</fullName>
    </recommendedName>
</protein>
<evidence type="ECO:0000256" key="4">
    <source>
        <dbReference type="ARBA" id="ARBA00022801"/>
    </source>
</evidence>
<evidence type="ECO:0000259" key="7">
    <source>
        <dbReference type="Pfam" id="PF01850"/>
    </source>
</evidence>
<dbReference type="Pfam" id="PF01850">
    <property type="entry name" value="PIN"/>
    <property type="match status" value="1"/>
</dbReference>
<name>X0W8F2_9ZZZZ</name>
<comment type="cofactor">
    <cofactor evidence="1">
        <name>Mg(2+)</name>
        <dbReference type="ChEBI" id="CHEBI:18420"/>
    </cofactor>
</comment>
<dbReference type="PANTHER" id="PTHR33653:SF1">
    <property type="entry name" value="RIBONUCLEASE VAPC2"/>
    <property type="match status" value="1"/>
</dbReference>
<dbReference type="InterPro" id="IPR029060">
    <property type="entry name" value="PIN-like_dom_sf"/>
</dbReference>
<evidence type="ECO:0000256" key="6">
    <source>
        <dbReference type="ARBA" id="ARBA00038093"/>
    </source>
</evidence>
<evidence type="ECO:0000256" key="3">
    <source>
        <dbReference type="ARBA" id="ARBA00022723"/>
    </source>
</evidence>
<dbReference type="Gene3D" id="3.40.50.1010">
    <property type="entry name" value="5'-nuclease"/>
    <property type="match status" value="1"/>
</dbReference>